<dbReference type="InterPro" id="IPR011989">
    <property type="entry name" value="ARM-like"/>
</dbReference>
<dbReference type="SUPFAM" id="SSF48371">
    <property type="entry name" value="ARM repeat"/>
    <property type="match status" value="1"/>
</dbReference>
<dbReference type="Gene3D" id="1.25.10.10">
    <property type="entry name" value="Leucine-rich Repeat Variant"/>
    <property type="match status" value="2"/>
</dbReference>
<proteinExistence type="predicted"/>
<evidence type="ECO:0000313" key="2">
    <source>
        <dbReference type="Proteomes" id="UP000287394"/>
    </source>
</evidence>
<dbReference type="RefSeq" id="WP_119319563.1">
    <property type="nucleotide sequence ID" value="NZ_AP025739.1"/>
</dbReference>
<organism evidence="1 2">
    <name type="scientific">Capsulimonas corticalis</name>
    <dbReference type="NCBI Taxonomy" id="2219043"/>
    <lineage>
        <taxon>Bacteria</taxon>
        <taxon>Bacillati</taxon>
        <taxon>Armatimonadota</taxon>
        <taxon>Armatimonadia</taxon>
        <taxon>Capsulimonadales</taxon>
        <taxon>Capsulimonadaceae</taxon>
        <taxon>Capsulimonas</taxon>
    </lineage>
</organism>
<dbReference type="PANTHER" id="PTHR23526">
    <property type="entry name" value="INTEGRAL MEMBRANE TRANSPORT PROTEIN-RELATED"/>
    <property type="match status" value="1"/>
</dbReference>
<dbReference type="AlphaFoldDB" id="A0A402CQI8"/>
<reference evidence="1 2" key="1">
    <citation type="journal article" date="2019" name="Int. J. Syst. Evol. Microbiol.">
        <title>Capsulimonas corticalis gen. nov., sp. nov., an aerobic capsulated bacterium, of a novel bacterial order, Capsulimonadales ord. nov., of the class Armatimonadia of the phylum Armatimonadetes.</title>
        <authorList>
            <person name="Li J."/>
            <person name="Kudo C."/>
            <person name="Tonouchi A."/>
        </authorList>
    </citation>
    <scope>NUCLEOTIDE SEQUENCE [LARGE SCALE GENOMIC DNA]</scope>
    <source>
        <strain evidence="1 2">AX-7</strain>
    </source>
</reference>
<dbReference type="EMBL" id="AP025739">
    <property type="protein sequence ID" value="BDI32736.1"/>
    <property type="molecule type" value="Genomic_DNA"/>
</dbReference>
<dbReference type="InterPro" id="IPR052528">
    <property type="entry name" value="Sugar_transport-like"/>
</dbReference>
<dbReference type="OrthoDB" id="9772882at2"/>
<gene>
    <name evidence="1" type="ORF">CCAX7_47870</name>
</gene>
<dbReference type="InterPro" id="IPR004155">
    <property type="entry name" value="PBS_lyase_HEAT"/>
</dbReference>
<dbReference type="Pfam" id="PF07690">
    <property type="entry name" value="MFS_1"/>
    <property type="match status" value="1"/>
</dbReference>
<evidence type="ECO:0000313" key="1">
    <source>
        <dbReference type="EMBL" id="BDI32736.1"/>
    </source>
</evidence>
<keyword evidence="2" id="KW-1185">Reference proteome</keyword>
<dbReference type="PANTHER" id="PTHR23526:SF2">
    <property type="entry name" value="MAJOR FACILITATOR SUPERFAMILY (MFS) PROFILE DOMAIN-CONTAINING PROTEIN"/>
    <property type="match status" value="1"/>
</dbReference>
<protein>
    <submittedName>
        <fullName evidence="1">Uncharacterized protein</fullName>
    </submittedName>
</protein>
<dbReference type="KEGG" id="ccot:CCAX7_47870"/>
<dbReference type="Pfam" id="PF13646">
    <property type="entry name" value="HEAT_2"/>
    <property type="match status" value="2"/>
</dbReference>
<dbReference type="Pfam" id="PF03130">
    <property type="entry name" value="HEAT_PBS"/>
    <property type="match status" value="1"/>
</dbReference>
<name>A0A402CQI8_9BACT</name>
<sequence>MTKQSNTTDEATGELSRLAVQRALRLWTVEGSVATIWGTFVGGAFQTGFAIYLGCSDFIIGALAAIPAFAGLLQLVSSYYAQRYGNRKQIVIWTAIVGRLLWIPMLLIPFLLPKSLWVGVFLILTVISNALLNVGGPLWTAWISDLVPKDYRGRYFGQRNMYAGFVGMVASIVGGLFIDHATKRATMSEPIAFGILFGVASVFACCSFFLGSRSPDVAQPAGSDVVASGAKAALRYYGAPFKDRNFLRIMLYNAILAAAPGVAGQFFTVYQLKYLHYDYTVMQLLGAVASVAGLGAMPLWGYLADKYGNKPILAICNVLVLVAPFMWLVTVPDSFPGLWTVAEGGRVIVSFSKLDICALNLISGAAWAGVGLTQFNMMIGMAPPERRTVYVSAVSATTGIVGGIAPLLGGAIITALATTHFPEHGLVRNSFHVVFLVSAFFRAVALLLLQPIREEGSNTARYVIGQLRATKPIASFRSISRLSKGGSMASRQAAAEQLASIRTPVAVEELVRALDDVALPVREQAARALGEIGDERAVTSLVSKLADPSSGITNAAATALGKIGSPTALPSLAAAAQLGPLSRQLAALEALGRIDDARVSDLLVSLASDADPSVRSTAIRALIEREDPATGDALAAILDRETDPATVTVLADALGRVGSLTALEPLLRALDKVTTPIARRSAINAVGSIVGGRDSLYPYLALEAFARDEVVSRTLMSVQRRLQQRAKRENMPGAARMAARARQALESYAAGRLSECLSMLRKLTEYIEVSERNEPVRRVLGWLDDRRQGKESDVETEEILLAVFLVRMVTE</sequence>
<accession>A0A402CQI8</accession>
<dbReference type="Gene3D" id="1.20.1250.20">
    <property type="entry name" value="MFS general substrate transporter like domains"/>
    <property type="match status" value="2"/>
</dbReference>
<dbReference type="InterPro" id="IPR016024">
    <property type="entry name" value="ARM-type_fold"/>
</dbReference>
<dbReference type="InterPro" id="IPR036259">
    <property type="entry name" value="MFS_trans_sf"/>
</dbReference>
<dbReference type="InterPro" id="IPR011701">
    <property type="entry name" value="MFS"/>
</dbReference>
<dbReference type="SMART" id="SM00567">
    <property type="entry name" value="EZ_HEAT"/>
    <property type="match status" value="6"/>
</dbReference>
<dbReference type="GO" id="GO:0022857">
    <property type="term" value="F:transmembrane transporter activity"/>
    <property type="evidence" value="ECO:0007669"/>
    <property type="project" value="InterPro"/>
</dbReference>
<dbReference type="SUPFAM" id="SSF103473">
    <property type="entry name" value="MFS general substrate transporter"/>
    <property type="match status" value="1"/>
</dbReference>
<dbReference type="Proteomes" id="UP000287394">
    <property type="component" value="Chromosome"/>
</dbReference>